<dbReference type="EMBL" id="BOPF01000002">
    <property type="protein sequence ID" value="GIJ43847.1"/>
    <property type="molecule type" value="Genomic_DNA"/>
</dbReference>
<reference evidence="2" key="1">
    <citation type="submission" date="2021-01" db="EMBL/GenBank/DDBJ databases">
        <title>Whole genome shotgun sequence of Virgisporangium aliadipatigenens NBRC 105644.</title>
        <authorList>
            <person name="Komaki H."/>
            <person name="Tamura T."/>
        </authorList>
    </citation>
    <scope>NUCLEOTIDE SEQUENCE</scope>
    <source>
        <strain evidence="2">NBRC 105644</strain>
    </source>
</reference>
<feature type="transmembrane region" description="Helical" evidence="1">
    <location>
        <begin position="32"/>
        <end position="59"/>
    </location>
</feature>
<accession>A0A8J3YG90</accession>
<name>A0A8J3YG90_9ACTN</name>
<keyword evidence="1" id="KW-1133">Transmembrane helix</keyword>
<evidence type="ECO:0000313" key="3">
    <source>
        <dbReference type="Proteomes" id="UP000619260"/>
    </source>
</evidence>
<proteinExistence type="predicted"/>
<feature type="transmembrane region" description="Helical" evidence="1">
    <location>
        <begin position="110"/>
        <end position="130"/>
    </location>
</feature>
<protein>
    <submittedName>
        <fullName evidence="2">Uncharacterized protein</fullName>
    </submittedName>
</protein>
<keyword evidence="3" id="KW-1185">Reference proteome</keyword>
<comment type="caution">
    <text evidence="2">The sequence shown here is derived from an EMBL/GenBank/DDBJ whole genome shotgun (WGS) entry which is preliminary data.</text>
</comment>
<dbReference type="Proteomes" id="UP000619260">
    <property type="component" value="Unassembled WGS sequence"/>
</dbReference>
<dbReference type="AlphaFoldDB" id="A0A8J3YG90"/>
<feature type="transmembrane region" description="Helical" evidence="1">
    <location>
        <begin position="71"/>
        <end position="90"/>
    </location>
</feature>
<keyword evidence="1" id="KW-0472">Membrane</keyword>
<organism evidence="2 3">
    <name type="scientific">Virgisporangium aliadipatigenens</name>
    <dbReference type="NCBI Taxonomy" id="741659"/>
    <lineage>
        <taxon>Bacteria</taxon>
        <taxon>Bacillati</taxon>
        <taxon>Actinomycetota</taxon>
        <taxon>Actinomycetes</taxon>
        <taxon>Micromonosporales</taxon>
        <taxon>Micromonosporaceae</taxon>
        <taxon>Virgisporangium</taxon>
    </lineage>
</organism>
<gene>
    <name evidence="2" type="ORF">Val02_07330</name>
</gene>
<evidence type="ECO:0000313" key="2">
    <source>
        <dbReference type="EMBL" id="GIJ43847.1"/>
    </source>
</evidence>
<keyword evidence="1" id="KW-0812">Transmembrane</keyword>
<evidence type="ECO:0000256" key="1">
    <source>
        <dbReference type="SAM" id="Phobius"/>
    </source>
</evidence>
<sequence>MTVRILLGALGVGLMAFALVGALTDHDARRPGVLVVLAAVLVGHDFVLLPAALLVGTAVTRWLPRPARTPVLGGLFVTAVLAFVALPLALGPGAPADNPSVLPRDYGVGLALTAAVVWSGVAAWIAGAALRRARRGPGVATPADPGTGADT</sequence>